<feature type="transmembrane region" description="Helical" evidence="7">
    <location>
        <begin position="240"/>
        <end position="259"/>
    </location>
</feature>
<comment type="subcellular location">
    <subcellularLocation>
        <location evidence="1 7">Cell membrane</location>
        <topology evidence="1 7">Multi-pass membrane protein</topology>
    </subcellularLocation>
</comment>
<dbReference type="Proteomes" id="UP000186040">
    <property type="component" value="Unassembled WGS sequence"/>
</dbReference>
<organism evidence="9 10">
    <name type="scientific">Actinokineospora bangkokensis</name>
    <dbReference type="NCBI Taxonomy" id="1193682"/>
    <lineage>
        <taxon>Bacteria</taxon>
        <taxon>Bacillati</taxon>
        <taxon>Actinomycetota</taxon>
        <taxon>Actinomycetes</taxon>
        <taxon>Pseudonocardiales</taxon>
        <taxon>Pseudonocardiaceae</taxon>
        <taxon>Actinokineospora</taxon>
    </lineage>
</organism>
<evidence type="ECO:0000256" key="5">
    <source>
        <dbReference type="ARBA" id="ARBA00022989"/>
    </source>
</evidence>
<feature type="domain" description="ABC transmembrane type-1" evidence="8">
    <location>
        <begin position="65"/>
        <end position="259"/>
    </location>
</feature>
<accession>A0A1Q9LLQ2</accession>
<dbReference type="RefSeq" id="WP_075975227.1">
    <property type="nucleotide sequence ID" value="NZ_MKQR01000013.1"/>
</dbReference>
<comment type="similarity">
    <text evidence="7">Belongs to the binding-protein-dependent transport system permease family.</text>
</comment>
<evidence type="ECO:0000313" key="10">
    <source>
        <dbReference type="Proteomes" id="UP000186040"/>
    </source>
</evidence>
<dbReference type="GO" id="GO:0055085">
    <property type="term" value="P:transmembrane transport"/>
    <property type="evidence" value="ECO:0007669"/>
    <property type="project" value="InterPro"/>
</dbReference>
<dbReference type="Pfam" id="PF00528">
    <property type="entry name" value="BPD_transp_1"/>
    <property type="match status" value="1"/>
</dbReference>
<dbReference type="EMBL" id="MKQR01000013">
    <property type="protein sequence ID" value="OLR92962.1"/>
    <property type="molecule type" value="Genomic_DNA"/>
</dbReference>
<name>A0A1Q9LLQ2_9PSEU</name>
<proteinExistence type="inferred from homology"/>
<feature type="transmembrane region" description="Helical" evidence="7">
    <location>
        <begin position="64"/>
        <end position="88"/>
    </location>
</feature>
<feature type="transmembrane region" description="Helical" evidence="7">
    <location>
        <begin position="100"/>
        <end position="122"/>
    </location>
</feature>
<dbReference type="GO" id="GO:0005886">
    <property type="term" value="C:plasma membrane"/>
    <property type="evidence" value="ECO:0007669"/>
    <property type="project" value="UniProtKB-SubCell"/>
</dbReference>
<gene>
    <name evidence="9" type="ORF">BJP25_18510</name>
</gene>
<keyword evidence="10" id="KW-1185">Reference proteome</keyword>
<evidence type="ECO:0000256" key="6">
    <source>
        <dbReference type="ARBA" id="ARBA00023136"/>
    </source>
</evidence>
<comment type="caution">
    <text evidence="9">The sequence shown here is derived from an EMBL/GenBank/DDBJ whole genome shotgun (WGS) entry which is preliminary data.</text>
</comment>
<dbReference type="InterPro" id="IPR000515">
    <property type="entry name" value="MetI-like"/>
</dbReference>
<keyword evidence="4 7" id="KW-0812">Transmembrane</keyword>
<dbReference type="PANTHER" id="PTHR43744">
    <property type="entry name" value="ABC TRANSPORTER PERMEASE PROTEIN MG189-RELATED-RELATED"/>
    <property type="match status" value="1"/>
</dbReference>
<sequence>MNARRIGALAGLVVLAGAFGYPFAWLLSAAFKDRSHVFDNNLWPTPFSPQNLVEVWRAVPLLTWIGNSVAVGVAAAAAATISSSLVAYGFARYRFRGRNLLFGLVLATMMLPGAVTMVPVYLEWHAAGLATTQVPLWAQNLFGSAFYIFLLRQFFLGLPSEVFDAARVDGASALRAFTSIALPLARPALVVVFVFELRAAWTDLVKPLIYLREPQFYTLPRGLKVVLDRFGQAGESQWELVLAASLIATVPMVVLFLLAQRHFVGGLVTSTPGDR</sequence>
<dbReference type="STRING" id="1193682.BJP25_18510"/>
<evidence type="ECO:0000313" key="9">
    <source>
        <dbReference type="EMBL" id="OLR92962.1"/>
    </source>
</evidence>
<dbReference type="InterPro" id="IPR035906">
    <property type="entry name" value="MetI-like_sf"/>
</dbReference>
<evidence type="ECO:0000256" key="1">
    <source>
        <dbReference type="ARBA" id="ARBA00004651"/>
    </source>
</evidence>
<dbReference type="CDD" id="cd06261">
    <property type="entry name" value="TM_PBP2"/>
    <property type="match status" value="1"/>
</dbReference>
<keyword evidence="3" id="KW-1003">Cell membrane</keyword>
<dbReference type="Gene3D" id="1.10.3720.10">
    <property type="entry name" value="MetI-like"/>
    <property type="match status" value="1"/>
</dbReference>
<evidence type="ECO:0000256" key="3">
    <source>
        <dbReference type="ARBA" id="ARBA00022475"/>
    </source>
</evidence>
<dbReference type="PANTHER" id="PTHR43744:SF8">
    <property type="entry name" value="SN-GLYCEROL-3-PHOSPHATE TRANSPORT SYSTEM PERMEASE PROTEIN UGPE"/>
    <property type="match status" value="1"/>
</dbReference>
<evidence type="ECO:0000256" key="7">
    <source>
        <dbReference type="RuleBase" id="RU363032"/>
    </source>
</evidence>
<feature type="transmembrane region" description="Helical" evidence="7">
    <location>
        <begin position="134"/>
        <end position="155"/>
    </location>
</feature>
<protein>
    <submittedName>
        <fullName evidence="9">Sugar ABC transporter permease</fullName>
    </submittedName>
</protein>
<reference evidence="9 10" key="1">
    <citation type="submission" date="2016-10" db="EMBL/GenBank/DDBJ databases">
        <title>The Draft Genome Sequence of Actinokineospora bangkokensis 44EHWT reveals the biosynthetic pathway of antifungal compounds Thailandins with unusual extender unit butylmalonyl-CoA.</title>
        <authorList>
            <person name="Greule A."/>
            <person name="Intra B."/>
            <person name="Flemming S."/>
            <person name="Rommel M.G."/>
            <person name="Panbangred W."/>
            <person name="Bechthold A."/>
        </authorList>
    </citation>
    <scope>NUCLEOTIDE SEQUENCE [LARGE SCALE GENOMIC DNA]</scope>
    <source>
        <strain evidence="9 10">44EHW</strain>
    </source>
</reference>
<evidence type="ECO:0000256" key="4">
    <source>
        <dbReference type="ARBA" id="ARBA00022692"/>
    </source>
</evidence>
<keyword evidence="2 7" id="KW-0813">Transport</keyword>
<feature type="transmembrane region" description="Helical" evidence="7">
    <location>
        <begin position="176"/>
        <end position="195"/>
    </location>
</feature>
<dbReference type="AlphaFoldDB" id="A0A1Q9LLQ2"/>
<evidence type="ECO:0000256" key="2">
    <source>
        <dbReference type="ARBA" id="ARBA00022448"/>
    </source>
</evidence>
<dbReference type="SUPFAM" id="SSF161098">
    <property type="entry name" value="MetI-like"/>
    <property type="match status" value="1"/>
</dbReference>
<keyword evidence="6 7" id="KW-0472">Membrane</keyword>
<keyword evidence="5 7" id="KW-1133">Transmembrane helix</keyword>
<dbReference type="PROSITE" id="PS50928">
    <property type="entry name" value="ABC_TM1"/>
    <property type="match status" value="1"/>
</dbReference>
<dbReference type="OrthoDB" id="5175345at2"/>
<evidence type="ECO:0000259" key="8">
    <source>
        <dbReference type="PROSITE" id="PS50928"/>
    </source>
</evidence>